<proteinExistence type="predicted"/>
<evidence type="ECO:0000256" key="1">
    <source>
        <dbReference type="SAM" id="Phobius"/>
    </source>
</evidence>
<gene>
    <name evidence="2" type="ORF">A6V39_03600</name>
</gene>
<dbReference type="AlphaFoldDB" id="A0A1A9QD85"/>
<name>A0A1A9QD85_9MOLU</name>
<keyword evidence="1" id="KW-0812">Transmembrane</keyword>
<feature type="transmembrane region" description="Helical" evidence="1">
    <location>
        <begin position="7"/>
        <end position="29"/>
    </location>
</feature>
<reference evidence="3" key="1">
    <citation type="submission" date="2016-04" db="EMBL/GenBank/DDBJ databases">
        <authorList>
            <person name="Quiroz-Castaneda R.E."/>
            <person name="Martinez-Ocampo F."/>
        </authorList>
    </citation>
    <scope>NUCLEOTIDE SEQUENCE [LARGE SCALE GENOMIC DNA]</scope>
    <source>
        <strain evidence="3">INIFAP01</strain>
    </source>
</reference>
<dbReference type="RefSeq" id="WP_187150356.1">
    <property type="nucleotide sequence ID" value="NZ_LWUJ01000012.1"/>
</dbReference>
<dbReference type="STRING" id="432608.A6V39_03600"/>
<evidence type="ECO:0000313" key="2">
    <source>
        <dbReference type="EMBL" id="OAL09971.1"/>
    </source>
</evidence>
<organism evidence="2 3">
    <name type="scientific">Candidatus Mycoplasma haematobovis</name>
    <dbReference type="NCBI Taxonomy" id="432608"/>
    <lineage>
        <taxon>Bacteria</taxon>
        <taxon>Bacillati</taxon>
        <taxon>Mycoplasmatota</taxon>
        <taxon>Mollicutes</taxon>
        <taxon>Mycoplasmataceae</taxon>
        <taxon>Mycoplasma</taxon>
    </lineage>
</organism>
<evidence type="ECO:0000313" key="3">
    <source>
        <dbReference type="Proteomes" id="UP000077623"/>
    </source>
</evidence>
<dbReference type="EMBL" id="LWUJ01000012">
    <property type="protein sequence ID" value="OAL09971.1"/>
    <property type="molecule type" value="Genomic_DNA"/>
</dbReference>
<keyword evidence="1" id="KW-0472">Membrane</keyword>
<comment type="caution">
    <text evidence="2">The sequence shown here is derived from an EMBL/GenBank/DDBJ whole genome shotgun (WGS) entry which is preliminary data.</text>
</comment>
<protein>
    <submittedName>
        <fullName evidence="2">Uncharacterized protein</fullName>
    </submittedName>
</protein>
<keyword evidence="3" id="KW-1185">Reference proteome</keyword>
<sequence length="191" mass="21343">MITPTKLIGISVASVGIAGGSAGAMYAFWPETISIEKKLIEENKKILGEGNEALWGIKLATYNRIKSKNEKIKLGGDKWEDLKKWCLQQTKSAFDEKKQKIYEGVKEVCIVPTYEEKLLKDGKTLSDKEDWKTKANTYPDSKPIVGVTKGNDTATQLEAWCKGEFSKEYENENKNNDTLIIEWCTKAAAAA</sequence>
<dbReference type="Proteomes" id="UP000077623">
    <property type="component" value="Unassembled WGS sequence"/>
</dbReference>
<keyword evidence="1" id="KW-1133">Transmembrane helix</keyword>
<accession>A0A1A9QD85</accession>